<feature type="compositionally biased region" description="Acidic residues" evidence="1">
    <location>
        <begin position="53"/>
        <end position="62"/>
    </location>
</feature>
<sequence length="73" mass="8826">MGRDRGWHRDYSLPARRNWATEEQKRVGWEIAVRIEKILCTVLHEAHRQQVEETMETLEEGPESFYRNNVDRD</sequence>
<dbReference type="AlphaFoldDB" id="A0A6J4HKV5"/>
<accession>A0A6J4HKV5</accession>
<evidence type="ECO:0000256" key="1">
    <source>
        <dbReference type="SAM" id="MobiDB-lite"/>
    </source>
</evidence>
<feature type="region of interest" description="Disordered" evidence="1">
    <location>
        <begin position="53"/>
        <end position="73"/>
    </location>
</feature>
<organism evidence="2">
    <name type="scientific">uncultured Chloroflexia bacterium</name>
    <dbReference type="NCBI Taxonomy" id="1672391"/>
    <lineage>
        <taxon>Bacteria</taxon>
        <taxon>Bacillati</taxon>
        <taxon>Chloroflexota</taxon>
        <taxon>Chloroflexia</taxon>
        <taxon>environmental samples</taxon>
    </lineage>
</organism>
<dbReference type="EMBL" id="CADCTR010000236">
    <property type="protein sequence ID" value="CAA9227235.1"/>
    <property type="molecule type" value="Genomic_DNA"/>
</dbReference>
<evidence type="ECO:0000313" key="2">
    <source>
        <dbReference type="EMBL" id="CAA9227235.1"/>
    </source>
</evidence>
<reference evidence="2" key="1">
    <citation type="submission" date="2020-02" db="EMBL/GenBank/DDBJ databases">
        <authorList>
            <person name="Meier V. D."/>
        </authorList>
    </citation>
    <scope>NUCLEOTIDE SEQUENCE</scope>
    <source>
        <strain evidence="2">AVDCRST_MAG93</strain>
    </source>
</reference>
<proteinExistence type="predicted"/>
<name>A0A6J4HKV5_9CHLR</name>
<gene>
    <name evidence="2" type="ORF">AVDCRST_MAG93-724</name>
</gene>
<protein>
    <submittedName>
        <fullName evidence="2">Uncharacterized protein</fullName>
    </submittedName>
</protein>